<dbReference type="GO" id="GO:0005634">
    <property type="term" value="C:nucleus"/>
    <property type="evidence" value="ECO:0007669"/>
    <property type="project" value="TreeGrafter"/>
</dbReference>
<reference evidence="1 2" key="1">
    <citation type="journal article" date="2024" name="Nat. Commun.">
        <title>Phylogenomics reveals the evolutionary origins of lichenization in chlorophyte algae.</title>
        <authorList>
            <person name="Puginier C."/>
            <person name="Libourel C."/>
            <person name="Otte J."/>
            <person name="Skaloud P."/>
            <person name="Haon M."/>
            <person name="Grisel S."/>
            <person name="Petersen M."/>
            <person name="Berrin J.G."/>
            <person name="Delaux P.M."/>
            <person name="Dal Grande F."/>
            <person name="Keller J."/>
        </authorList>
    </citation>
    <scope>NUCLEOTIDE SEQUENCE [LARGE SCALE GENOMIC DNA]</scope>
    <source>
        <strain evidence="1 2">SAG 2523</strain>
    </source>
</reference>
<evidence type="ECO:0000313" key="1">
    <source>
        <dbReference type="EMBL" id="KAK9847377.1"/>
    </source>
</evidence>
<dbReference type="InterPro" id="IPR040458">
    <property type="entry name" value="Vid27"/>
</dbReference>
<dbReference type="AlphaFoldDB" id="A0AAW1SLD1"/>
<comment type="caution">
    <text evidence="1">The sequence shown here is derived from an EMBL/GenBank/DDBJ whole genome shotgun (WGS) entry which is preliminary data.</text>
</comment>
<keyword evidence="2" id="KW-1185">Reference proteome</keyword>
<accession>A0AAW1SLD1</accession>
<dbReference type="PANTHER" id="PTHR31913:SF0">
    <property type="entry name" value="VACUOLAR IMPORT AND DEGRADATION PROTEIN 27"/>
    <property type="match status" value="1"/>
</dbReference>
<sequence>MWGKAQQSGQQQAAILGMRLGGGDYSYLIQDNQINVLKNTRNGVQDLKRSFTVKPSSGAAFTPSQAFTCIATSGDGCVATGSEDGQMGHPLQHGKFSWVTEGGKQERWIVASCGGYTVLWNFKKVREAKPDHTAFGGLTVVTDYHLIQKDQDQKVVDSVCIPERHSHNTRHGTDSMVIVTDRKFWSN</sequence>
<proteinExistence type="predicted"/>
<organism evidence="1 2">
    <name type="scientific">Apatococcus fuscideae</name>
    <dbReference type="NCBI Taxonomy" id="2026836"/>
    <lineage>
        <taxon>Eukaryota</taxon>
        <taxon>Viridiplantae</taxon>
        <taxon>Chlorophyta</taxon>
        <taxon>core chlorophytes</taxon>
        <taxon>Trebouxiophyceae</taxon>
        <taxon>Chlorellales</taxon>
        <taxon>Chlorellaceae</taxon>
        <taxon>Apatococcus</taxon>
    </lineage>
</organism>
<protein>
    <recommendedName>
        <fullName evidence="3">Vacuolar import/degradation Vid27 C-terminal domain-containing protein</fullName>
    </recommendedName>
</protein>
<dbReference type="EMBL" id="JALJOV010001471">
    <property type="protein sequence ID" value="KAK9847377.1"/>
    <property type="molecule type" value="Genomic_DNA"/>
</dbReference>
<name>A0AAW1SLD1_9CHLO</name>
<dbReference type="GO" id="GO:0005737">
    <property type="term" value="C:cytoplasm"/>
    <property type="evidence" value="ECO:0007669"/>
    <property type="project" value="TreeGrafter"/>
</dbReference>
<dbReference type="PANTHER" id="PTHR31913">
    <property type="entry name" value="VACUOLAR IMPORT AND DEGRADATION PROTEIN 27"/>
    <property type="match status" value="1"/>
</dbReference>
<evidence type="ECO:0000313" key="2">
    <source>
        <dbReference type="Proteomes" id="UP001485043"/>
    </source>
</evidence>
<gene>
    <name evidence="1" type="ORF">WJX84_005979</name>
</gene>
<evidence type="ECO:0008006" key="3">
    <source>
        <dbReference type="Google" id="ProtNLM"/>
    </source>
</evidence>
<dbReference type="Proteomes" id="UP001485043">
    <property type="component" value="Unassembled WGS sequence"/>
</dbReference>